<accession>A0AAW0CLP9</accession>
<proteinExistence type="predicted"/>
<evidence type="ECO:0000313" key="4">
    <source>
        <dbReference type="Proteomes" id="UP001383192"/>
    </source>
</evidence>
<evidence type="ECO:0000256" key="1">
    <source>
        <dbReference type="SAM" id="MobiDB-lite"/>
    </source>
</evidence>
<dbReference type="Proteomes" id="UP001383192">
    <property type="component" value="Unassembled WGS sequence"/>
</dbReference>
<feature type="region of interest" description="Disordered" evidence="1">
    <location>
        <begin position="20"/>
        <end position="49"/>
    </location>
</feature>
<protein>
    <submittedName>
        <fullName evidence="3">Uncharacterized protein</fullName>
    </submittedName>
</protein>
<sequence>MRCTSFVAFALGAAAVSAAPSSQHLEARKNVDRPDPTNLDHCPGRPIGDADKCTFEKQKDLPDLRRWFILGDPVANCDDPNAPDIETQVGGERTTTDTWTHTNKAEINLLGIKIGGEGGWEKSESKTERQLITVKIPAGKQRAVVAGVNHKQSQGRVRLNYGDPSGEPGKEDYHYIWYNNDIVSSQPTDDVEYDSKEINCGEKFDLNDL</sequence>
<evidence type="ECO:0000313" key="3">
    <source>
        <dbReference type="EMBL" id="KAK7039256.1"/>
    </source>
</evidence>
<evidence type="ECO:0000256" key="2">
    <source>
        <dbReference type="SAM" id="SignalP"/>
    </source>
</evidence>
<feature type="signal peptide" evidence="2">
    <location>
        <begin position="1"/>
        <end position="18"/>
    </location>
</feature>
<keyword evidence="2" id="KW-0732">Signal</keyword>
<organism evidence="3 4">
    <name type="scientific">Paramarasmius palmivorus</name>
    <dbReference type="NCBI Taxonomy" id="297713"/>
    <lineage>
        <taxon>Eukaryota</taxon>
        <taxon>Fungi</taxon>
        <taxon>Dikarya</taxon>
        <taxon>Basidiomycota</taxon>
        <taxon>Agaricomycotina</taxon>
        <taxon>Agaricomycetes</taxon>
        <taxon>Agaricomycetidae</taxon>
        <taxon>Agaricales</taxon>
        <taxon>Marasmiineae</taxon>
        <taxon>Marasmiaceae</taxon>
        <taxon>Paramarasmius</taxon>
    </lineage>
</organism>
<comment type="caution">
    <text evidence="3">The sequence shown here is derived from an EMBL/GenBank/DDBJ whole genome shotgun (WGS) entry which is preliminary data.</text>
</comment>
<keyword evidence="4" id="KW-1185">Reference proteome</keyword>
<gene>
    <name evidence="3" type="ORF">VNI00_010161</name>
</gene>
<dbReference type="AlphaFoldDB" id="A0AAW0CLP9"/>
<reference evidence="3 4" key="1">
    <citation type="submission" date="2024-01" db="EMBL/GenBank/DDBJ databases">
        <title>A draft genome for a cacao thread blight-causing isolate of Paramarasmius palmivorus.</title>
        <authorList>
            <person name="Baruah I.K."/>
            <person name="Bukari Y."/>
            <person name="Amoako-Attah I."/>
            <person name="Meinhardt L.W."/>
            <person name="Bailey B.A."/>
            <person name="Cohen S.P."/>
        </authorList>
    </citation>
    <scope>NUCLEOTIDE SEQUENCE [LARGE SCALE GENOMIC DNA]</scope>
    <source>
        <strain evidence="3 4">GH-12</strain>
    </source>
</reference>
<feature type="compositionally biased region" description="Basic and acidic residues" evidence="1">
    <location>
        <begin position="25"/>
        <end position="35"/>
    </location>
</feature>
<dbReference type="EMBL" id="JAYKXP010000039">
    <property type="protein sequence ID" value="KAK7039256.1"/>
    <property type="molecule type" value="Genomic_DNA"/>
</dbReference>
<name>A0AAW0CLP9_9AGAR</name>
<feature type="chain" id="PRO_5043799346" evidence="2">
    <location>
        <begin position="19"/>
        <end position="209"/>
    </location>
</feature>